<dbReference type="SMART" id="SM00857">
    <property type="entry name" value="Resolvase"/>
    <property type="match status" value="1"/>
</dbReference>
<organism evidence="4 5">
    <name type="scientific">Candidatus Yanofskybacteria bacterium CG10_big_fil_rev_8_21_14_0_10_36_16</name>
    <dbReference type="NCBI Taxonomy" id="1975096"/>
    <lineage>
        <taxon>Bacteria</taxon>
        <taxon>Candidatus Yanofskyibacteriota</taxon>
    </lineage>
</organism>
<evidence type="ECO:0000259" key="3">
    <source>
        <dbReference type="PROSITE" id="PS51737"/>
    </source>
</evidence>
<feature type="domain" description="Recombinase" evidence="3">
    <location>
        <begin position="160"/>
        <end position="306"/>
    </location>
</feature>
<dbReference type="PANTHER" id="PTHR30461">
    <property type="entry name" value="DNA-INVERTASE FROM LAMBDOID PROPHAGE"/>
    <property type="match status" value="1"/>
</dbReference>
<dbReference type="SUPFAM" id="SSF53041">
    <property type="entry name" value="Resolvase-like"/>
    <property type="match status" value="1"/>
</dbReference>
<dbReference type="PROSITE" id="PS51737">
    <property type="entry name" value="RECOMBINASE_DNA_BIND"/>
    <property type="match status" value="1"/>
</dbReference>
<dbReference type="InterPro" id="IPR038109">
    <property type="entry name" value="DNA_bind_recomb_sf"/>
</dbReference>
<dbReference type="GO" id="GO:0003677">
    <property type="term" value="F:DNA binding"/>
    <property type="evidence" value="ECO:0007669"/>
    <property type="project" value="InterPro"/>
</dbReference>
<dbReference type="Proteomes" id="UP000228496">
    <property type="component" value="Unassembled WGS sequence"/>
</dbReference>
<dbReference type="PROSITE" id="PS51736">
    <property type="entry name" value="RECOMBINASES_3"/>
    <property type="match status" value="1"/>
</dbReference>
<dbReference type="Gene3D" id="3.40.50.1390">
    <property type="entry name" value="Resolvase, N-terminal catalytic domain"/>
    <property type="match status" value="1"/>
</dbReference>
<dbReference type="AlphaFoldDB" id="A0A2J0Q8X2"/>
<dbReference type="InterPro" id="IPR006119">
    <property type="entry name" value="Resolv_N"/>
</dbReference>
<comment type="caution">
    <text evidence="4">The sequence shown here is derived from an EMBL/GenBank/DDBJ whole genome shotgun (WGS) entry which is preliminary data.</text>
</comment>
<evidence type="ECO:0000256" key="1">
    <source>
        <dbReference type="SAM" id="Coils"/>
    </source>
</evidence>
<evidence type="ECO:0008006" key="6">
    <source>
        <dbReference type="Google" id="ProtNLM"/>
    </source>
</evidence>
<evidence type="ECO:0000313" key="4">
    <source>
        <dbReference type="EMBL" id="PJE51579.1"/>
    </source>
</evidence>
<dbReference type="InterPro" id="IPR050639">
    <property type="entry name" value="SSR_resolvase"/>
</dbReference>
<dbReference type="EMBL" id="PCXQ01000001">
    <property type="protein sequence ID" value="PJE51579.1"/>
    <property type="molecule type" value="Genomic_DNA"/>
</dbReference>
<reference evidence="4 5" key="1">
    <citation type="submission" date="2017-09" db="EMBL/GenBank/DDBJ databases">
        <title>Depth-based differentiation of microbial function through sediment-hosted aquifers and enrichment of novel symbionts in the deep terrestrial subsurface.</title>
        <authorList>
            <person name="Probst A.J."/>
            <person name="Ladd B."/>
            <person name="Jarett J.K."/>
            <person name="Geller-Mcgrath D.E."/>
            <person name="Sieber C.M."/>
            <person name="Emerson J.B."/>
            <person name="Anantharaman K."/>
            <person name="Thomas B.C."/>
            <person name="Malmstrom R."/>
            <person name="Stieglmeier M."/>
            <person name="Klingl A."/>
            <person name="Woyke T."/>
            <person name="Ryan C.M."/>
            <person name="Banfield J.F."/>
        </authorList>
    </citation>
    <scope>NUCLEOTIDE SEQUENCE [LARGE SCALE GENOMIC DNA]</scope>
    <source>
        <strain evidence="4">CG10_big_fil_rev_8_21_14_0_10_36_16</strain>
    </source>
</reference>
<feature type="coiled-coil region" evidence="1">
    <location>
        <begin position="407"/>
        <end position="469"/>
    </location>
</feature>
<sequence length="547" mass="63169">MEKTKRLAALYGRVSTSNQEDQKTIENQVDALNELANKNDFTIVQEYKDDGWSGDILARPALDQLRQDAKSKIWDTLLIYDPDRLARRYSYQELIMDELKEAGVEVIFITVSAPKNPEDKILHGVRGLFAEYERVRITERFRLGKLRKVKNGHVLTTEAPYGYNYIRGDRERQIHGYYKINPEEAEVVKKIFQWIGDEKLNIRAVVRKLKEVGIKPRKAKRGVWATSTISTMLKNGAYIGEAHWGSSYAVVPENPIKKEKYKKMKKSSRRIKPKEDWIASKIPVPAIITKELFAKVQKQLKTNSSLCPRNKKYTYLLGGKIHCVCGKTRSGVGPQRGKHLYYRCNDRIYSFPIPPTCKEQAINARIADELVWNKIANLMSSPELLKNQAEKWSDSRKVGARSHIGDIETTEKEILKLKAQEDRYNKAYGAGVFDINQLKEYVAPVRERIELLKSQIVKIKQEENQSQDNALPSLDEIRSFTKVTRNALFNLNFEMKRATILNVIDKIIGTQKQLKVYGQVPITQNYVTYKTSYRYSRVAQCWKINII</sequence>
<dbReference type="PANTHER" id="PTHR30461:SF23">
    <property type="entry name" value="DNA RECOMBINASE-RELATED"/>
    <property type="match status" value="1"/>
</dbReference>
<evidence type="ECO:0000313" key="5">
    <source>
        <dbReference type="Proteomes" id="UP000228496"/>
    </source>
</evidence>
<gene>
    <name evidence="4" type="ORF">COV29_00260</name>
</gene>
<dbReference type="Gene3D" id="3.90.1750.20">
    <property type="entry name" value="Putative Large Serine Recombinase, Chain B, Domain 2"/>
    <property type="match status" value="1"/>
</dbReference>
<evidence type="ECO:0000259" key="2">
    <source>
        <dbReference type="PROSITE" id="PS51736"/>
    </source>
</evidence>
<dbReference type="Pfam" id="PF00239">
    <property type="entry name" value="Resolvase"/>
    <property type="match status" value="1"/>
</dbReference>
<protein>
    <recommendedName>
        <fullName evidence="6">Recombinase family protein</fullName>
    </recommendedName>
</protein>
<accession>A0A2J0Q8X2</accession>
<dbReference type="InterPro" id="IPR011109">
    <property type="entry name" value="DNA_bind_recombinase_dom"/>
</dbReference>
<feature type="domain" description="Resolvase/invertase-type recombinase catalytic" evidence="2">
    <location>
        <begin position="7"/>
        <end position="152"/>
    </location>
</feature>
<dbReference type="Pfam" id="PF07508">
    <property type="entry name" value="Recombinase"/>
    <property type="match status" value="1"/>
</dbReference>
<proteinExistence type="predicted"/>
<keyword evidence="1" id="KW-0175">Coiled coil</keyword>
<dbReference type="CDD" id="cd00338">
    <property type="entry name" value="Ser_Recombinase"/>
    <property type="match status" value="1"/>
</dbReference>
<name>A0A2J0Q8X2_9BACT</name>
<dbReference type="GO" id="GO:0000150">
    <property type="term" value="F:DNA strand exchange activity"/>
    <property type="evidence" value="ECO:0007669"/>
    <property type="project" value="InterPro"/>
</dbReference>
<dbReference type="InterPro" id="IPR036162">
    <property type="entry name" value="Resolvase-like_N_sf"/>
</dbReference>